<keyword evidence="4 7" id="KW-0812">Transmembrane</keyword>
<dbReference type="GO" id="GO:0016020">
    <property type="term" value="C:membrane"/>
    <property type="evidence" value="ECO:0007669"/>
    <property type="project" value="UniProtKB-SubCell"/>
</dbReference>
<comment type="similarity">
    <text evidence="2">Belongs to the bacterial sugar transferase family.</text>
</comment>
<feature type="transmembrane region" description="Helical" evidence="7">
    <location>
        <begin position="21"/>
        <end position="42"/>
    </location>
</feature>
<sequence>MKSLRARRFKRFYEQIFLSRLFALLSGWLFSVALPALLYWGPSVLHNVNSGQRTALLATSIAFVLSHFSTKYILVNYPGGQSQGLIFTQVLMCYGTLIIGTLLLRTEVSRALLVASGVAALLWVHIEYITTRAYFRPKFAIIPGGFADEVLALPDCDARLLACLDLQGVRYDGIVADFERIDRDAERFLTTCALTNVPVYNAKSVYETLSGRVKIDKMSENNIGSLLPSTAYELTKSLIDWTIVVITLPIVLPLSVLTACLIRLESPGPAIYKQDRVGRGNRVFTIYKFRSMRFDRNATEQFAGQDDPRVTRVGRIIRKLRIDEVPQFFNVLKGEMSLIGPRPEQPSFVQEFDKKIPFYSYRHVVKPGITGWAQVRHGYAAGSDETRVKIEHDFYYIKNCSLSLDFFIIFLTFRTMLTGFGAR</sequence>
<feature type="domain" description="Bacterial sugar transferase" evidence="8">
    <location>
        <begin position="236"/>
        <end position="417"/>
    </location>
</feature>
<name>A0A2U1CPP2_9BURK</name>
<keyword evidence="5 7" id="KW-1133">Transmembrane helix</keyword>
<keyword evidence="3 9" id="KW-0808">Transferase</keyword>
<evidence type="ECO:0000259" key="8">
    <source>
        <dbReference type="Pfam" id="PF02397"/>
    </source>
</evidence>
<evidence type="ECO:0000313" key="10">
    <source>
        <dbReference type="Proteomes" id="UP000246145"/>
    </source>
</evidence>
<evidence type="ECO:0000256" key="6">
    <source>
        <dbReference type="ARBA" id="ARBA00023136"/>
    </source>
</evidence>
<dbReference type="InterPro" id="IPR003362">
    <property type="entry name" value="Bact_transf"/>
</dbReference>
<comment type="caution">
    <text evidence="9">The sequence shown here is derived from an EMBL/GenBank/DDBJ whole genome shotgun (WGS) entry which is preliminary data.</text>
</comment>
<evidence type="ECO:0000256" key="1">
    <source>
        <dbReference type="ARBA" id="ARBA00004141"/>
    </source>
</evidence>
<dbReference type="PANTHER" id="PTHR30576">
    <property type="entry name" value="COLANIC BIOSYNTHESIS UDP-GLUCOSE LIPID CARRIER TRANSFERASE"/>
    <property type="match status" value="1"/>
</dbReference>
<dbReference type="OrthoDB" id="9808602at2"/>
<feature type="transmembrane region" description="Helical" evidence="7">
    <location>
        <begin position="86"/>
        <end position="104"/>
    </location>
</feature>
<accession>A0A2U1CPP2</accession>
<keyword evidence="10" id="KW-1185">Reference proteome</keyword>
<dbReference type="InterPro" id="IPR017475">
    <property type="entry name" value="EPS_sugar_tfrase"/>
</dbReference>
<reference evidence="9 10" key="1">
    <citation type="submission" date="2018-04" db="EMBL/GenBank/DDBJ databases">
        <title>Genomic Encyclopedia of Type Strains, Phase IV (KMG-IV): sequencing the most valuable type-strain genomes for metagenomic binning, comparative biology and taxonomic classification.</title>
        <authorList>
            <person name="Goeker M."/>
        </authorList>
    </citation>
    <scope>NUCLEOTIDE SEQUENCE [LARGE SCALE GENOMIC DNA]</scope>
    <source>
        <strain evidence="9 10">DSM 10065</strain>
    </source>
</reference>
<dbReference type="Pfam" id="PF02397">
    <property type="entry name" value="Bac_transf"/>
    <property type="match status" value="1"/>
</dbReference>
<dbReference type="AlphaFoldDB" id="A0A2U1CPP2"/>
<proteinExistence type="inferred from homology"/>
<dbReference type="NCBIfam" id="TIGR03025">
    <property type="entry name" value="EPS_sugtrans"/>
    <property type="match status" value="1"/>
</dbReference>
<evidence type="ECO:0000256" key="7">
    <source>
        <dbReference type="SAM" id="Phobius"/>
    </source>
</evidence>
<evidence type="ECO:0000256" key="4">
    <source>
        <dbReference type="ARBA" id="ARBA00022692"/>
    </source>
</evidence>
<comment type="subcellular location">
    <subcellularLocation>
        <location evidence="1">Membrane</location>
        <topology evidence="1">Multi-pass membrane protein</topology>
    </subcellularLocation>
</comment>
<dbReference type="GO" id="GO:0016780">
    <property type="term" value="F:phosphotransferase activity, for other substituted phosphate groups"/>
    <property type="evidence" value="ECO:0007669"/>
    <property type="project" value="TreeGrafter"/>
</dbReference>
<gene>
    <name evidence="9" type="ORF">C7440_0238</name>
</gene>
<dbReference type="PANTHER" id="PTHR30576:SF0">
    <property type="entry name" value="UNDECAPRENYL-PHOSPHATE N-ACETYLGALACTOSAMINYL 1-PHOSPHATE TRANSFERASE-RELATED"/>
    <property type="match status" value="1"/>
</dbReference>
<evidence type="ECO:0000313" key="9">
    <source>
        <dbReference type="EMBL" id="PVY67855.1"/>
    </source>
</evidence>
<dbReference type="EMBL" id="QEKO01000001">
    <property type="protein sequence ID" value="PVY67855.1"/>
    <property type="molecule type" value="Genomic_DNA"/>
</dbReference>
<evidence type="ECO:0000256" key="3">
    <source>
        <dbReference type="ARBA" id="ARBA00022679"/>
    </source>
</evidence>
<feature type="transmembrane region" description="Helical" evidence="7">
    <location>
        <begin position="110"/>
        <end position="129"/>
    </location>
</feature>
<evidence type="ECO:0000256" key="2">
    <source>
        <dbReference type="ARBA" id="ARBA00006464"/>
    </source>
</evidence>
<dbReference type="Proteomes" id="UP000246145">
    <property type="component" value="Unassembled WGS sequence"/>
</dbReference>
<protein>
    <submittedName>
        <fullName evidence="9">Exopolysaccharide biosynthesis polyprenyl glycosylphosphotransferase</fullName>
    </submittedName>
</protein>
<keyword evidence="6 7" id="KW-0472">Membrane</keyword>
<evidence type="ECO:0000256" key="5">
    <source>
        <dbReference type="ARBA" id="ARBA00022989"/>
    </source>
</evidence>
<organism evidence="9 10">
    <name type="scientific">Pusillimonas noertemannii</name>
    <dbReference type="NCBI Taxonomy" id="305977"/>
    <lineage>
        <taxon>Bacteria</taxon>
        <taxon>Pseudomonadati</taxon>
        <taxon>Pseudomonadota</taxon>
        <taxon>Betaproteobacteria</taxon>
        <taxon>Burkholderiales</taxon>
        <taxon>Alcaligenaceae</taxon>
        <taxon>Pusillimonas</taxon>
    </lineage>
</organism>